<evidence type="ECO:0000313" key="3">
    <source>
        <dbReference type="EMBL" id="CAD7240174.1"/>
    </source>
</evidence>
<dbReference type="AlphaFoldDB" id="A0A7R8X3L0"/>
<keyword evidence="2" id="KW-0812">Transmembrane</keyword>
<keyword evidence="2" id="KW-0472">Membrane</keyword>
<gene>
    <name evidence="3" type="ORF">DSTB1V02_LOCUS206</name>
</gene>
<reference evidence="3" key="1">
    <citation type="submission" date="2020-11" db="EMBL/GenBank/DDBJ databases">
        <authorList>
            <person name="Tran Van P."/>
        </authorList>
    </citation>
    <scope>NUCLEOTIDE SEQUENCE</scope>
</reference>
<protein>
    <submittedName>
        <fullName evidence="3">Uncharacterized protein</fullName>
    </submittedName>
</protein>
<evidence type="ECO:0000256" key="1">
    <source>
        <dbReference type="SAM" id="MobiDB-lite"/>
    </source>
</evidence>
<feature type="region of interest" description="Disordered" evidence="1">
    <location>
        <begin position="92"/>
        <end position="127"/>
    </location>
</feature>
<sequence>MPTLGPHGANIVPQHSRSANVSHLYPMWAQRELLHGENEGNSKLVEEEDVVKGEISTGVIIGILVGVVFLLAIAVDLFCYWKFQRGLTSHFFGKGNPKHGSGEPKKGENVENGKGEDEPLQDRRTTS</sequence>
<feature type="transmembrane region" description="Helical" evidence="2">
    <location>
        <begin position="59"/>
        <end position="81"/>
    </location>
</feature>
<dbReference type="Proteomes" id="UP000677054">
    <property type="component" value="Unassembled WGS sequence"/>
</dbReference>
<dbReference type="EMBL" id="LR899529">
    <property type="protein sequence ID" value="CAD7240174.1"/>
    <property type="molecule type" value="Genomic_DNA"/>
</dbReference>
<dbReference type="EMBL" id="CAJPEV010000012">
    <property type="protein sequence ID" value="CAG0878688.1"/>
    <property type="molecule type" value="Genomic_DNA"/>
</dbReference>
<evidence type="ECO:0000256" key="2">
    <source>
        <dbReference type="SAM" id="Phobius"/>
    </source>
</evidence>
<proteinExistence type="predicted"/>
<keyword evidence="4" id="KW-1185">Reference proteome</keyword>
<organism evidence="3">
    <name type="scientific">Darwinula stevensoni</name>
    <dbReference type="NCBI Taxonomy" id="69355"/>
    <lineage>
        <taxon>Eukaryota</taxon>
        <taxon>Metazoa</taxon>
        <taxon>Ecdysozoa</taxon>
        <taxon>Arthropoda</taxon>
        <taxon>Crustacea</taxon>
        <taxon>Oligostraca</taxon>
        <taxon>Ostracoda</taxon>
        <taxon>Podocopa</taxon>
        <taxon>Podocopida</taxon>
        <taxon>Darwinulocopina</taxon>
        <taxon>Darwinuloidea</taxon>
        <taxon>Darwinulidae</taxon>
        <taxon>Darwinula</taxon>
    </lineage>
</organism>
<feature type="compositionally biased region" description="Basic and acidic residues" evidence="1">
    <location>
        <begin position="100"/>
        <end position="127"/>
    </location>
</feature>
<keyword evidence="2" id="KW-1133">Transmembrane helix</keyword>
<accession>A0A7R8X3L0</accession>
<name>A0A7R8X3L0_9CRUS</name>
<evidence type="ECO:0000313" key="4">
    <source>
        <dbReference type="Proteomes" id="UP000677054"/>
    </source>
</evidence>